<name>A0A2S9JS07_9SPHI</name>
<dbReference type="NCBIfam" id="TIGR02937">
    <property type="entry name" value="sigma70-ECF"/>
    <property type="match status" value="1"/>
</dbReference>
<dbReference type="EMBL" id="PVBS01000001">
    <property type="protein sequence ID" value="PRD56072.1"/>
    <property type="molecule type" value="Genomic_DNA"/>
</dbReference>
<dbReference type="InterPro" id="IPR013249">
    <property type="entry name" value="RNA_pol_sigma70_r4_t2"/>
</dbReference>
<keyword evidence="8" id="KW-1185">Reference proteome</keyword>
<comment type="similarity">
    <text evidence="1">Belongs to the sigma-70 factor family. ECF subfamily.</text>
</comment>
<dbReference type="Gene3D" id="1.10.1740.10">
    <property type="match status" value="1"/>
</dbReference>
<dbReference type="Proteomes" id="UP000238642">
    <property type="component" value="Unassembled WGS sequence"/>
</dbReference>
<dbReference type="GO" id="GO:0006352">
    <property type="term" value="P:DNA-templated transcription initiation"/>
    <property type="evidence" value="ECO:0007669"/>
    <property type="project" value="InterPro"/>
</dbReference>
<evidence type="ECO:0000256" key="2">
    <source>
        <dbReference type="ARBA" id="ARBA00023015"/>
    </source>
</evidence>
<dbReference type="Pfam" id="PF04542">
    <property type="entry name" value="Sigma70_r2"/>
    <property type="match status" value="1"/>
</dbReference>
<evidence type="ECO:0000313" key="7">
    <source>
        <dbReference type="EMBL" id="PRD56072.1"/>
    </source>
</evidence>
<keyword evidence="2" id="KW-0805">Transcription regulation</keyword>
<dbReference type="InterPro" id="IPR014284">
    <property type="entry name" value="RNA_pol_sigma-70_dom"/>
</dbReference>
<dbReference type="PANTHER" id="PTHR43133:SF46">
    <property type="entry name" value="RNA POLYMERASE SIGMA-70 FACTOR ECF SUBFAMILY"/>
    <property type="match status" value="1"/>
</dbReference>
<evidence type="ECO:0000256" key="1">
    <source>
        <dbReference type="ARBA" id="ARBA00010641"/>
    </source>
</evidence>
<dbReference type="PANTHER" id="PTHR43133">
    <property type="entry name" value="RNA POLYMERASE ECF-TYPE SIGMA FACTO"/>
    <property type="match status" value="1"/>
</dbReference>
<dbReference type="InterPro" id="IPR039425">
    <property type="entry name" value="RNA_pol_sigma-70-like"/>
</dbReference>
<evidence type="ECO:0000259" key="6">
    <source>
        <dbReference type="Pfam" id="PF08281"/>
    </source>
</evidence>
<dbReference type="SUPFAM" id="SSF88659">
    <property type="entry name" value="Sigma3 and sigma4 domains of RNA polymerase sigma factors"/>
    <property type="match status" value="1"/>
</dbReference>
<proteinExistence type="inferred from homology"/>
<dbReference type="GO" id="GO:0016987">
    <property type="term" value="F:sigma factor activity"/>
    <property type="evidence" value="ECO:0007669"/>
    <property type="project" value="UniProtKB-KW"/>
</dbReference>
<dbReference type="SUPFAM" id="SSF88946">
    <property type="entry name" value="Sigma2 domain of RNA polymerase sigma factors"/>
    <property type="match status" value="1"/>
</dbReference>
<dbReference type="AlphaFoldDB" id="A0A2S9JS07"/>
<evidence type="ECO:0000313" key="8">
    <source>
        <dbReference type="Proteomes" id="UP000238642"/>
    </source>
</evidence>
<dbReference type="Pfam" id="PF08281">
    <property type="entry name" value="Sigma70_r4_2"/>
    <property type="match status" value="1"/>
</dbReference>
<sequence>MHSFTYPAYRVTSQNIAIFAVSKPRTIWINNAHIMHYQDKKQLLDDLNIRKEEAFSFVFHRYYSRLCLFASQFIDKSGEAEDIVDEAFMKIWRGQRSFESIDHFKSSLYQTTRHIGLNKRTSDLRRIVRADHYVSSQEQTQQSQLQQIVYAEAMGELYHAIQSLPPKAQQIIRATYLEGKSNEEVATAMQISIQTVKNQKLRALSLLRARLSRDTFNLLILGAFIAKNFQ</sequence>
<evidence type="ECO:0008006" key="9">
    <source>
        <dbReference type="Google" id="ProtNLM"/>
    </source>
</evidence>
<evidence type="ECO:0000259" key="5">
    <source>
        <dbReference type="Pfam" id="PF04542"/>
    </source>
</evidence>
<organism evidence="7 8">
    <name type="scientific">Sphingobacterium gobiense</name>
    <dbReference type="NCBI Taxonomy" id="1382456"/>
    <lineage>
        <taxon>Bacteria</taxon>
        <taxon>Pseudomonadati</taxon>
        <taxon>Bacteroidota</taxon>
        <taxon>Sphingobacteriia</taxon>
        <taxon>Sphingobacteriales</taxon>
        <taxon>Sphingobacteriaceae</taxon>
        <taxon>Sphingobacterium</taxon>
    </lineage>
</organism>
<evidence type="ECO:0000256" key="4">
    <source>
        <dbReference type="ARBA" id="ARBA00023163"/>
    </source>
</evidence>
<comment type="caution">
    <text evidence="7">The sequence shown here is derived from an EMBL/GenBank/DDBJ whole genome shotgun (WGS) entry which is preliminary data.</text>
</comment>
<dbReference type="InterPro" id="IPR036388">
    <property type="entry name" value="WH-like_DNA-bd_sf"/>
</dbReference>
<evidence type="ECO:0000256" key="3">
    <source>
        <dbReference type="ARBA" id="ARBA00023082"/>
    </source>
</evidence>
<protein>
    <recommendedName>
        <fullName evidence="9">RNA polymerase sigma-70 factor</fullName>
    </recommendedName>
</protein>
<keyword evidence="3" id="KW-0731">Sigma factor</keyword>
<accession>A0A2S9JS07</accession>
<dbReference type="CDD" id="cd06171">
    <property type="entry name" value="Sigma70_r4"/>
    <property type="match status" value="1"/>
</dbReference>
<gene>
    <name evidence="7" type="ORF">C5749_01955</name>
</gene>
<dbReference type="InterPro" id="IPR007627">
    <property type="entry name" value="RNA_pol_sigma70_r2"/>
</dbReference>
<feature type="domain" description="RNA polymerase sigma-70 region 2" evidence="5">
    <location>
        <begin position="59"/>
        <end position="114"/>
    </location>
</feature>
<dbReference type="InterPro" id="IPR013324">
    <property type="entry name" value="RNA_pol_sigma_r3/r4-like"/>
</dbReference>
<dbReference type="Gene3D" id="1.10.10.10">
    <property type="entry name" value="Winged helix-like DNA-binding domain superfamily/Winged helix DNA-binding domain"/>
    <property type="match status" value="1"/>
</dbReference>
<feature type="domain" description="RNA polymerase sigma factor 70 region 4 type 2" evidence="6">
    <location>
        <begin position="156"/>
        <end position="205"/>
    </location>
</feature>
<keyword evidence="4" id="KW-0804">Transcription</keyword>
<dbReference type="GO" id="GO:0003677">
    <property type="term" value="F:DNA binding"/>
    <property type="evidence" value="ECO:0007669"/>
    <property type="project" value="InterPro"/>
</dbReference>
<dbReference type="InterPro" id="IPR013325">
    <property type="entry name" value="RNA_pol_sigma_r2"/>
</dbReference>
<reference evidence="7 8" key="1">
    <citation type="submission" date="2018-02" db="EMBL/GenBank/DDBJ databases">
        <title>The draft genome of Sphingobacterium gobiense H7.</title>
        <authorList>
            <person name="Li L."/>
            <person name="Liu L."/>
            <person name="Zhang X."/>
            <person name="Wang T."/>
            <person name="Liang L."/>
        </authorList>
    </citation>
    <scope>NUCLEOTIDE SEQUENCE [LARGE SCALE GENOMIC DNA]</scope>
    <source>
        <strain evidence="7 8">ACCC 05757</strain>
    </source>
</reference>